<evidence type="ECO:0000256" key="9">
    <source>
        <dbReference type="ARBA" id="ARBA00023125"/>
    </source>
</evidence>
<dbReference type="Pfam" id="PF02768">
    <property type="entry name" value="DNA_pol3_beta_3"/>
    <property type="match status" value="1"/>
</dbReference>
<dbReference type="Proteomes" id="UP000036045">
    <property type="component" value="Unassembled WGS sequence"/>
</dbReference>
<dbReference type="GO" id="GO:0003887">
    <property type="term" value="F:DNA-directed DNA polymerase activity"/>
    <property type="evidence" value="ECO:0007669"/>
    <property type="project" value="UniProtKB-UniRule"/>
</dbReference>
<name>A0A0J1L9M9_NIACI</name>
<evidence type="ECO:0000256" key="5">
    <source>
        <dbReference type="ARBA" id="ARBA00022679"/>
    </source>
</evidence>
<organism evidence="14 16">
    <name type="scientific">Niallia circulans</name>
    <name type="common">Bacillus circulans</name>
    <dbReference type="NCBI Taxonomy" id="1397"/>
    <lineage>
        <taxon>Bacteria</taxon>
        <taxon>Bacillati</taxon>
        <taxon>Bacillota</taxon>
        <taxon>Bacilli</taxon>
        <taxon>Bacillales</taxon>
        <taxon>Bacillaceae</taxon>
        <taxon>Niallia</taxon>
    </lineage>
</organism>
<dbReference type="PATRIC" id="fig|1397.4.peg.1323"/>
<dbReference type="GO" id="GO:0008408">
    <property type="term" value="F:3'-5' exonuclease activity"/>
    <property type="evidence" value="ECO:0007669"/>
    <property type="project" value="InterPro"/>
</dbReference>
<evidence type="ECO:0000256" key="1">
    <source>
        <dbReference type="ARBA" id="ARBA00004496"/>
    </source>
</evidence>
<dbReference type="SUPFAM" id="SSF55979">
    <property type="entry name" value="DNA clamp"/>
    <property type="match status" value="3"/>
</dbReference>
<dbReference type="GO" id="GO:0003677">
    <property type="term" value="F:DNA binding"/>
    <property type="evidence" value="ECO:0007669"/>
    <property type="project" value="UniProtKB-UniRule"/>
</dbReference>
<evidence type="ECO:0000259" key="11">
    <source>
        <dbReference type="Pfam" id="PF00712"/>
    </source>
</evidence>
<keyword evidence="5 10" id="KW-0808">Transferase</keyword>
<feature type="domain" description="DNA polymerase III beta sliding clamp C-terminal" evidence="13">
    <location>
        <begin position="252"/>
        <end position="376"/>
    </location>
</feature>
<feature type="domain" description="DNA polymerase III beta sliding clamp N-terminal" evidence="11">
    <location>
        <begin position="1"/>
        <end position="126"/>
    </location>
</feature>
<keyword evidence="7 10" id="KW-0235">DNA replication</keyword>
<dbReference type="GO" id="GO:0006271">
    <property type="term" value="P:DNA strand elongation involved in DNA replication"/>
    <property type="evidence" value="ECO:0007669"/>
    <property type="project" value="TreeGrafter"/>
</dbReference>
<dbReference type="Gene3D" id="3.70.10.10">
    <property type="match status" value="1"/>
</dbReference>
<comment type="subunit">
    <text evidence="10">Forms a ring-shaped head-to-tail homodimer around DNA.</text>
</comment>
<dbReference type="GO" id="GO:0005737">
    <property type="term" value="C:cytoplasm"/>
    <property type="evidence" value="ECO:0007669"/>
    <property type="project" value="UniProtKB-SubCell"/>
</dbReference>
<dbReference type="RefSeq" id="WP_016204957.1">
    <property type="nucleotide sequence ID" value="NZ_JAGTPX020000007.1"/>
</dbReference>
<keyword evidence="6 10" id="KW-0548">Nucleotidyltransferase</keyword>
<dbReference type="Pfam" id="PF02767">
    <property type="entry name" value="DNA_pol3_beta_2"/>
    <property type="match status" value="1"/>
</dbReference>
<sequence>MEFIINKESLLEVLSKVEKLVKTKTSNPILQGFYLEVKSDKIIVIGSDLNTTIRYELPVLFEDESILINKEGKVVVPYQLYEIAKKVKTELSISLDDTQLVIKHGKKKKSEFKLSVFKAEEYPKLPRFDGIEPTLSIKGTEFNSFIKKTGYAASSSDARPVLQGICFEITEDKLRLVCTDSHRLGVIDVTESHKESRKIIIPAKSILESLKSFDLSEKVTVFCENDRMLILQNNNLTFYCRLLEGTYPDVSRLIPKEHLAEMKISRKEFLEGFEMINGLTNAADNETKGIVKLHVNGVATLSTYQAQTGSGKIEIDYESLEGEDNFDIAFNNNYMIDTLKAMESEYVSFKYQGSMRPFLLTPCDSSHEEIQLILPVRNK</sequence>
<comment type="function">
    <text evidence="10">Confers DNA tethering and processivity to DNA polymerases and other proteins. Acts as a clamp, forming a ring around DNA (a reaction catalyzed by the clamp-loading complex) which diffuses in an ATP-independent manner freely and bidirectionally along dsDNA. Initially characterized for its ability to contact the catalytic subunit of DNA polymerase III (Pol III), a complex, multichain enzyme responsible for most of the replicative synthesis in bacteria; Pol III exhibits 3'-5' exonuclease proofreading activity. The beta chain is required for initiation of replication as well as for processivity of DNA replication.</text>
</comment>
<dbReference type="PIRSF" id="PIRSF000804">
    <property type="entry name" value="DNA_pol_III_b"/>
    <property type="match status" value="1"/>
</dbReference>
<evidence type="ECO:0000256" key="3">
    <source>
        <dbReference type="ARBA" id="ARBA00021035"/>
    </source>
</evidence>
<evidence type="ECO:0000256" key="7">
    <source>
        <dbReference type="ARBA" id="ARBA00022705"/>
    </source>
</evidence>
<evidence type="ECO:0000313" key="14">
    <source>
        <dbReference type="EMBL" id="KLV25600.1"/>
    </source>
</evidence>
<reference evidence="14 16" key="1">
    <citation type="submission" date="2015-05" db="EMBL/GenBank/DDBJ databases">
        <title>Whole genome sequence and identification of bacterial endophytes from Costus igneus.</title>
        <authorList>
            <person name="Lee Y.P."/>
            <person name="Gan H.M."/>
            <person name="Eng W."/>
            <person name="Wheatley M.S."/>
            <person name="Caraballo A."/>
            <person name="Polter S."/>
            <person name="Savka M.A."/>
            <person name="Hudson A.O."/>
        </authorList>
    </citation>
    <scope>NUCLEOTIDE SEQUENCE [LARGE SCALE GENOMIC DNA]</scope>
    <source>
        <strain evidence="14 16">RIT379</strain>
    </source>
</reference>
<evidence type="ECO:0000256" key="2">
    <source>
        <dbReference type="ARBA" id="ARBA00010752"/>
    </source>
</evidence>
<dbReference type="Gene3D" id="3.10.150.10">
    <property type="entry name" value="DNA Polymerase III, subunit A, domain 2"/>
    <property type="match status" value="1"/>
</dbReference>
<dbReference type="InterPro" id="IPR001001">
    <property type="entry name" value="DNA_polIII_beta"/>
</dbReference>
<dbReference type="EMBL" id="LDPH01000015">
    <property type="protein sequence ID" value="KLV25600.1"/>
    <property type="molecule type" value="Genomic_DNA"/>
</dbReference>
<dbReference type="Pfam" id="PF00712">
    <property type="entry name" value="DNA_pol3_beta"/>
    <property type="match status" value="1"/>
</dbReference>
<feature type="domain" description="DNA polymerase III beta sliding clamp central" evidence="12">
    <location>
        <begin position="137"/>
        <end position="249"/>
    </location>
</feature>
<protein>
    <recommendedName>
        <fullName evidence="3 10">Beta sliding clamp</fullName>
    </recommendedName>
</protein>
<comment type="caution">
    <text evidence="14">The sequence shown here is derived from an EMBL/GenBank/DDBJ whole genome shotgun (WGS) entry which is preliminary data.</text>
</comment>
<comment type="similarity">
    <text evidence="2 10">Belongs to the beta sliding clamp family.</text>
</comment>
<dbReference type="SMART" id="SM00480">
    <property type="entry name" value="POL3Bc"/>
    <property type="match status" value="1"/>
</dbReference>
<dbReference type="GO" id="GO:0009360">
    <property type="term" value="C:DNA polymerase III complex"/>
    <property type="evidence" value="ECO:0007669"/>
    <property type="project" value="InterPro"/>
</dbReference>
<dbReference type="NCBIfam" id="TIGR00663">
    <property type="entry name" value="dnan"/>
    <property type="match status" value="1"/>
</dbReference>
<evidence type="ECO:0000313" key="16">
    <source>
        <dbReference type="Proteomes" id="UP000036045"/>
    </source>
</evidence>
<evidence type="ECO:0000313" key="15">
    <source>
        <dbReference type="EMBL" id="MBR8669627.1"/>
    </source>
</evidence>
<dbReference type="InterPro" id="IPR022635">
    <property type="entry name" value="DNA_polIII_beta_C"/>
</dbReference>
<keyword evidence="8 10" id="KW-0239">DNA-directed DNA polymerase</keyword>
<comment type="subcellular location">
    <subcellularLocation>
        <location evidence="1 10">Cytoplasm</location>
    </subcellularLocation>
</comment>
<dbReference type="InterPro" id="IPR022634">
    <property type="entry name" value="DNA_polIII_beta_N"/>
</dbReference>
<dbReference type="OrthoDB" id="8421503at2"/>
<dbReference type="AlphaFoldDB" id="A0A0J1L9M9"/>
<reference evidence="15" key="2">
    <citation type="submission" date="2021-04" db="EMBL/GenBank/DDBJ databases">
        <title>Genomic analysis of electroactive and textile dye degrading Bacillus circulans strain: DC10 isolated from constructed wetland-microbial fuel cells treating textile dye wastewaters.</title>
        <authorList>
            <person name="Patel D.U."/>
            <person name="Desai C.R."/>
        </authorList>
    </citation>
    <scope>NUCLEOTIDE SEQUENCE</scope>
    <source>
        <strain evidence="15">DC10</strain>
    </source>
</reference>
<dbReference type="InterPro" id="IPR022637">
    <property type="entry name" value="DNA_polIII_beta_cen"/>
</dbReference>
<keyword evidence="4 10" id="KW-0963">Cytoplasm</keyword>
<dbReference type="PANTHER" id="PTHR30478:SF0">
    <property type="entry name" value="BETA SLIDING CLAMP"/>
    <property type="match status" value="1"/>
</dbReference>
<keyword evidence="9" id="KW-0238">DNA-binding</keyword>
<keyword evidence="16" id="KW-1185">Reference proteome</keyword>
<accession>A0A0J1L9M9</accession>
<dbReference type="InterPro" id="IPR046938">
    <property type="entry name" value="DNA_clamp_sf"/>
</dbReference>
<evidence type="ECO:0000256" key="8">
    <source>
        <dbReference type="ARBA" id="ARBA00022932"/>
    </source>
</evidence>
<evidence type="ECO:0000256" key="6">
    <source>
        <dbReference type="ARBA" id="ARBA00022695"/>
    </source>
</evidence>
<dbReference type="PANTHER" id="PTHR30478">
    <property type="entry name" value="DNA POLYMERASE III SUBUNIT BETA"/>
    <property type="match status" value="1"/>
</dbReference>
<gene>
    <name evidence="15" type="primary">dnaN</name>
    <name evidence="14" type="ORF">ABW02_15670</name>
    <name evidence="15" type="ORF">KD144_08735</name>
</gene>
<evidence type="ECO:0000256" key="10">
    <source>
        <dbReference type="PIRNR" id="PIRNR000804"/>
    </source>
</evidence>
<evidence type="ECO:0000256" key="4">
    <source>
        <dbReference type="ARBA" id="ARBA00022490"/>
    </source>
</evidence>
<dbReference type="EMBL" id="JAGTPX010000006">
    <property type="protein sequence ID" value="MBR8669627.1"/>
    <property type="molecule type" value="Genomic_DNA"/>
</dbReference>
<proteinExistence type="inferred from homology"/>
<dbReference type="CDD" id="cd00140">
    <property type="entry name" value="beta_clamp"/>
    <property type="match status" value="1"/>
</dbReference>
<evidence type="ECO:0000259" key="13">
    <source>
        <dbReference type="Pfam" id="PF02768"/>
    </source>
</evidence>
<evidence type="ECO:0000259" key="12">
    <source>
        <dbReference type="Pfam" id="PF02767"/>
    </source>
</evidence>